<feature type="domain" description="STAS" evidence="1">
    <location>
        <begin position="1"/>
        <end position="107"/>
    </location>
</feature>
<evidence type="ECO:0000313" key="2">
    <source>
        <dbReference type="EMBL" id="GAH48975.1"/>
    </source>
</evidence>
<feature type="non-terminal residue" evidence="2">
    <location>
        <position position="1"/>
    </location>
</feature>
<dbReference type="InterPro" id="IPR051932">
    <property type="entry name" value="Bact_StressResp_Reg"/>
</dbReference>
<evidence type="ECO:0000259" key="1">
    <source>
        <dbReference type="PROSITE" id="PS50801"/>
    </source>
</evidence>
<dbReference type="PANTHER" id="PTHR33745:SF1">
    <property type="entry name" value="RSBT ANTAGONIST PROTEIN RSBS"/>
    <property type="match status" value="1"/>
</dbReference>
<dbReference type="InterPro" id="IPR002645">
    <property type="entry name" value="STAS_dom"/>
</dbReference>
<accession>X1GVX5</accession>
<name>X1GVX5_9ZZZZ</name>
<gene>
    <name evidence="2" type="ORF">S03H2_37465</name>
</gene>
<dbReference type="Gene3D" id="3.30.750.24">
    <property type="entry name" value="STAS domain"/>
    <property type="match status" value="1"/>
</dbReference>
<reference evidence="2" key="1">
    <citation type="journal article" date="2014" name="Front. Microbiol.">
        <title>High frequency of phylogenetically diverse reductive dehalogenase-homologous genes in deep subseafloor sedimentary metagenomes.</title>
        <authorList>
            <person name="Kawai M."/>
            <person name="Futagami T."/>
            <person name="Toyoda A."/>
            <person name="Takaki Y."/>
            <person name="Nishi S."/>
            <person name="Hori S."/>
            <person name="Arai W."/>
            <person name="Tsubouchi T."/>
            <person name="Morono Y."/>
            <person name="Uchiyama I."/>
            <person name="Ito T."/>
            <person name="Fujiyama A."/>
            <person name="Inagaki F."/>
            <person name="Takami H."/>
        </authorList>
    </citation>
    <scope>NUCLEOTIDE SEQUENCE</scope>
    <source>
        <strain evidence="2">Expedition CK06-06</strain>
    </source>
</reference>
<dbReference type="PANTHER" id="PTHR33745">
    <property type="entry name" value="RSBT ANTAGONIST PROTEIN RSBS-RELATED"/>
    <property type="match status" value="1"/>
</dbReference>
<dbReference type="Pfam" id="PF01740">
    <property type="entry name" value="STAS"/>
    <property type="match status" value="1"/>
</dbReference>
<organism evidence="2">
    <name type="scientific">marine sediment metagenome</name>
    <dbReference type="NCBI Taxonomy" id="412755"/>
    <lineage>
        <taxon>unclassified sequences</taxon>
        <taxon>metagenomes</taxon>
        <taxon>ecological metagenomes</taxon>
    </lineage>
</organism>
<dbReference type="AlphaFoldDB" id="X1GVX5"/>
<dbReference type="EMBL" id="BARU01023063">
    <property type="protein sequence ID" value="GAH48975.1"/>
    <property type="molecule type" value="Genomic_DNA"/>
</dbReference>
<protein>
    <recommendedName>
        <fullName evidence="1">STAS domain-containing protein</fullName>
    </recommendedName>
</protein>
<sequence length="108" mass="11697">IKIGDKLLVSIQTTIIDSVVASLREDITNEISTSGVKGLIIDLSSIDIIDSFFCRMINDIGHDARILGAKTVVVGIKPELAITLVQMGMEMRGVMTSLNLNKALEILK</sequence>
<dbReference type="PROSITE" id="PS50801">
    <property type="entry name" value="STAS"/>
    <property type="match status" value="1"/>
</dbReference>
<dbReference type="InterPro" id="IPR036513">
    <property type="entry name" value="STAS_dom_sf"/>
</dbReference>
<proteinExistence type="predicted"/>
<comment type="caution">
    <text evidence="2">The sequence shown here is derived from an EMBL/GenBank/DDBJ whole genome shotgun (WGS) entry which is preliminary data.</text>
</comment>
<dbReference type="SUPFAM" id="SSF52091">
    <property type="entry name" value="SpoIIaa-like"/>
    <property type="match status" value="1"/>
</dbReference>